<dbReference type="InParanoid" id="A0A0G4EW70"/>
<keyword evidence="2" id="KW-1185">Reference proteome</keyword>
<gene>
    <name evidence="1" type="ORF">Vbra_13642</name>
</gene>
<organism evidence="1 2">
    <name type="scientific">Vitrella brassicaformis (strain CCMP3155)</name>
    <dbReference type="NCBI Taxonomy" id="1169540"/>
    <lineage>
        <taxon>Eukaryota</taxon>
        <taxon>Sar</taxon>
        <taxon>Alveolata</taxon>
        <taxon>Colpodellida</taxon>
        <taxon>Vitrellaceae</taxon>
        <taxon>Vitrella</taxon>
    </lineage>
</organism>
<evidence type="ECO:0000313" key="2">
    <source>
        <dbReference type="Proteomes" id="UP000041254"/>
    </source>
</evidence>
<dbReference type="AlphaFoldDB" id="A0A0G4EW70"/>
<accession>A0A0G4EW70</accession>
<evidence type="ECO:0000313" key="1">
    <source>
        <dbReference type="EMBL" id="CEM02493.1"/>
    </source>
</evidence>
<protein>
    <submittedName>
        <fullName evidence="1">Uncharacterized protein</fullName>
    </submittedName>
</protein>
<proteinExistence type="predicted"/>
<sequence>MERQFVTIVQEIQSTDSDAVNIPLADILSYKGTHNGLGYRDVMVRASACLVVLIVRFLISVDHLCLQH</sequence>
<dbReference type="VEuPathDB" id="CryptoDB:Vbra_13642"/>
<name>A0A0G4EW70_VITBC</name>
<dbReference type="EMBL" id="CDMY01000328">
    <property type="protein sequence ID" value="CEM02493.1"/>
    <property type="molecule type" value="Genomic_DNA"/>
</dbReference>
<dbReference type="Proteomes" id="UP000041254">
    <property type="component" value="Unassembled WGS sequence"/>
</dbReference>
<reference evidence="1 2" key="1">
    <citation type="submission" date="2014-11" db="EMBL/GenBank/DDBJ databases">
        <authorList>
            <person name="Zhu J."/>
            <person name="Qi W."/>
            <person name="Song R."/>
        </authorList>
    </citation>
    <scope>NUCLEOTIDE SEQUENCE [LARGE SCALE GENOMIC DNA]</scope>
</reference>